<dbReference type="Gene3D" id="3.40.50.10490">
    <property type="entry name" value="Glucose-6-phosphate isomerase like protein, domain 1"/>
    <property type="match status" value="1"/>
</dbReference>
<dbReference type="EMBL" id="BART01034950">
    <property type="protein sequence ID" value="GAH09402.1"/>
    <property type="molecule type" value="Genomic_DNA"/>
</dbReference>
<sequence>IKKRIDVTLNLIRENVSEVIEIPVEGKSKLAKALSTMYLGDIASVYLALLAGIDPSPVEKIQSLKAELAKLN</sequence>
<reference evidence="4" key="1">
    <citation type="journal article" date="2014" name="Front. Microbiol.">
        <title>High frequency of phylogenetically diverse reductive dehalogenase-homologous genes in deep subseafloor sedimentary metagenomes.</title>
        <authorList>
            <person name="Kawai M."/>
            <person name="Futagami T."/>
            <person name="Toyoda A."/>
            <person name="Takaki Y."/>
            <person name="Nishi S."/>
            <person name="Hori S."/>
            <person name="Arai W."/>
            <person name="Tsubouchi T."/>
            <person name="Morono Y."/>
            <person name="Uchiyama I."/>
            <person name="Ito T."/>
            <person name="Fujiyama A."/>
            <person name="Inagaki F."/>
            <person name="Takami H."/>
        </authorList>
    </citation>
    <scope>NUCLEOTIDE SEQUENCE</scope>
    <source>
        <strain evidence="4">Expedition CK06-06</strain>
    </source>
</reference>
<dbReference type="GO" id="GO:0004476">
    <property type="term" value="F:mannose-6-phosphate isomerase activity"/>
    <property type="evidence" value="ECO:0007669"/>
    <property type="project" value="InterPro"/>
</dbReference>
<dbReference type="GO" id="GO:0005975">
    <property type="term" value="P:carbohydrate metabolic process"/>
    <property type="evidence" value="ECO:0007669"/>
    <property type="project" value="InterPro"/>
</dbReference>
<comment type="caution">
    <text evidence="4">The sequence shown here is derived from an EMBL/GenBank/DDBJ whole genome shotgun (WGS) entry which is preliminary data.</text>
</comment>
<accession>X1CNP4</accession>
<dbReference type="SUPFAM" id="SSF53697">
    <property type="entry name" value="SIS domain"/>
    <property type="match status" value="1"/>
</dbReference>
<feature type="domain" description="Bifunctional glucose-6-phosphate/mannose-6-phosphate isomerase C-terminal" evidence="3">
    <location>
        <begin position="1"/>
        <end position="68"/>
    </location>
</feature>
<dbReference type="InterPro" id="IPR046348">
    <property type="entry name" value="SIS_dom_sf"/>
</dbReference>
<comment type="similarity">
    <text evidence="1">Belongs to the PGI/PMI family.</text>
</comment>
<organism evidence="4">
    <name type="scientific">marine sediment metagenome</name>
    <dbReference type="NCBI Taxonomy" id="412755"/>
    <lineage>
        <taxon>unclassified sequences</taxon>
        <taxon>metagenomes</taxon>
        <taxon>ecological metagenomes</taxon>
    </lineage>
</organism>
<proteinExistence type="inferred from homology"/>
<dbReference type="InterPro" id="IPR019490">
    <property type="entry name" value="Glu6P/Mann6P_isomerase_C"/>
</dbReference>
<dbReference type="AlphaFoldDB" id="X1CNP4"/>
<gene>
    <name evidence="4" type="ORF">S01H4_59559</name>
</gene>
<evidence type="ECO:0000313" key="4">
    <source>
        <dbReference type="EMBL" id="GAH09402.1"/>
    </source>
</evidence>
<keyword evidence="2" id="KW-0413">Isomerase</keyword>
<dbReference type="Pfam" id="PF10432">
    <property type="entry name" value="bact-PGI_C"/>
    <property type="match status" value="1"/>
</dbReference>
<dbReference type="GO" id="GO:0097367">
    <property type="term" value="F:carbohydrate derivative binding"/>
    <property type="evidence" value="ECO:0007669"/>
    <property type="project" value="InterPro"/>
</dbReference>
<evidence type="ECO:0000256" key="1">
    <source>
        <dbReference type="ARBA" id="ARBA00010523"/>
    </source>
</evidence>
<protein>
    <recommendedName>
        <fullName evidence="3">Bifunctional glucose-6-phosphate/mannose-6-phosphate isomerase C-terminal domain-containing protein</fullName>
    </recommendedName>
</protein>
<feature type="non-terminal residue" evidence="4">
    <location>
        <position position="1"/>
    </location>
</feature>
<name>X1CNP4_9ZZZZ</name>
<dbReference type="GO" id="GO:0004347">
    <property type="term" value="F:glucose-6-phosphate isomerase activity"/>
    <property type="evidence" value="ECO:0007669"/>
    <property type="project" value="InterPro"/>
</dbReference>
<evidence type="ECO:0000256" key="2">
    <source>
        <dbReference type="ARBA" id="ARBA00023235"/>
    </source>
</evidence>
<evidence type="ECO:0000259" key="3">
    <source>
        <dbReference type="Pfam" id="PF10432"/>
    </source>
</evidence>
<dbReference type="GO" id="GO:1901135">
    <property type="term" value="P:carbohydrate derivative metabolic process"/>
    <property type="evidence" value="ECO:0007669"/>
    <property type="project" value="InterPro"/>
</dbReference>